<dbReference type="PANTHER" id="PTHR34883">
    <property type="entry name" value="SERINE-RICH PROTEIN, PUTATIVE-RELATED-RELATED"/>
    <property type="match status" value="1"/>
</dbReference>
<organism evidence="3 4">
    <name type="scientific">Rhodotorula diobovata</name>
    <dbReference type="NCBI Taxonomy" id="5288"/>
    <lineage>
        <taxon>Eukaryota</taxon>
        <taxon>Fungi</taxon>
        <taxon>Dikarya</taxon>
        <taxon>Basidiomycota</taxon>
        <taxon>Pucciniomycotina</taxon>
        <taxon>Microbotryomycetes</taxon>
        <taxon>Sporidiobolales</taxon>
        <taxon>Sporidiobolaceae</taxon>
        <taxon>Rhodotorula</taxon>
    </lineage>
</organism>
<reference evidence="3 4" key="1">
    <citation type="submission" date="2019-03" db="EMBL/GenBank/DDBJ databases">
        <title>Rhodosporidium diobovatum UCD-FST 08-225 genome sequencing, assembly, and annotation.</title>
        <authorList>
            <person name="Fakankun I.U."/>
            <person name="Fristensky B."/>
            <person name="Levin D.B."/>
        </authorList>
    </citation>
    <scope>NUCLEOTIDE SEQUENCE [LARGE SCALE GENOMIC DNA]</scope>
    <source>
        <strain evidence="3 4">UCD-FST 08-225</strain>
    </source>
</reference>
<dbReference type="PANTHER" id="PTHR34883:SF15">
    <property type="entry name" value="EXTRACELLULAR SERINE-RICH PROTEIN"/>
    <property type="match status" value="1"/>
</dbReference>
<feature type="chain" id="PRO_5022695581" description="Extracellular serine-rich protein" evidence="2">
    <location>
        <begin position="20"/>
        <end position="243"/>
    </location>
</feature>
<dbReference type="AlphaFoldDB" id="A0A5C5FZY0"/>
<evidence type="ECO:0000313" key="3">
    <source>
        <dbReference type="EMBL" id="TNY22215.1"/>
    </source>
</evidence>
<feature type="region of interest" description="Disordered" evidence="1">
    <location>
        <begin position="164"/>
        <end position="204"/>
    </location>
</feature>
<sequence>MRTTTFLALGTLGASVASAFTYSVGVGKSEVTGRGGNGEVGFDPSRIVISDQTTDNEIVFEFLGGVHRVVQVSPDQPCAYAAGFDSGIQRVPAGTQQRAGPSATYQVTNNSAVLYFADIGEDYTPCYLGAIFCVGSDETSPTTACHAVIDAAKALGAQYGVTTTSGGASSSTSGTSSAPTSSESSASTTSAASSTSSGASRSSSGSLAAASATPSAGGSNGAGALKVAAGAVALVGGAAALLV</sequence>
<gene>
    <name evidence="3" type="ORF">DMC30DRAFT_415329</name>
</gene>
<dbReference type="EMBL" id="SOZI01000029">
    <property type="protein sequence ID" value="TNY22215.1"/>
    <property type="molecule type" value="Genomic_DNA"/>
</dbReference>
<dbReference type="OrthoDB" id="1921208at2759"/>
<accession>A0A5C5FZY0</accession>
<proteinExistence type="predicted"/>
<feature type="signal peptide" evidence="2">
    <location>
        <begin position="1"/>
        <end position="19"/>
    </location>
</feature>
<evidence type="ECO:0008006" key="5">
    <source>
        <dbReference type="Google" id="ProtNLM"/>
    </source>
</evidence>
<dbReference type="InterPro" id="IPR052953">
    <property type="entry name" value="Ser-rich/MCO-related"/>
</dbReference>
<protein>
    <recommendedName>
        <fullName evidence="5">Extracellular serine-rich protein</fullName>
    </recommendedName>
</protein>
<dbReference type="STRING" id="5288.A0A5C5FZY0"/>
<comment type="caution">
    <text evidence="3">The sequence shown here is derived from an EMBL/GenBank/DDBJ whole genome shotgun (WGS) entry which is preliminary data.</text>
</comment>
<evidence type="ECO:0000256" key="2">
    <source>
        <dbReference type="SAM" id="SignalP"/>
    </source>
</evidence>
<dbReference type="Proteomes" id="UP000311382">
    <property type="component" value="Unassembled WGS sequence"/>
</dbReference>
<evidence type="ECO:0000256" key="1">
    <source>
        <dbReference type="SAM" id="MobiDB-lite"/>
    </source>
</evidence>
<evidence type="ECO:0000313" key="4">
    <source>
        <dbReference type="Proteomes" id="UP000311382"/>
    </source>
</evidence>
<keyword evidence="4" id="KW-1185">Reference proteome</keyword>
<name>A0A5C5FZY0_9BASI</name>
<keyword evidence="2" id="KW-0732">Signal</keyword>